<dbReference type="EMBL" id="PTIT01000001">
    <property type="protein sequence ID" value="PPK53718.1"/>
    <property type="molecule type" value="Genomic_DNA"/>
</dbReference>
<organism evidence="3 4">
    <name type="scientific">Marinobacter persicus</name>
    <dbReference type="NCBI Taxonomy" id="930118"/>
    <lineage>
        <taxon>Bacteria</taxon>
        <taxon>Pseudomonadati</taxon>
        <taxon>Pseudomonadota</taxon>
        <taxon>Gammaproteobacteria</taxon>
        <taxon>Pseudomonadales</taxon>
        <taxon>Marinobacteraceae</taxon>
        <taxon>Marinobacter</taxon>
    </lineage>
</organism>
<evidence type="ECO:0000313" key="5">
    <source>
        <dbReference type="Proteomes" id="UP000239648"/>
    </source>
</evidence>
<accession>A0A2S6GBB1</accession>
<protein>
    <submittedName>
        <fullName evidence="3">Uncharacterized protein</fullName>
    </submittedName>
</protein>
<dbReference type="Proteomes" id="UP000239648">
    <property type="component" value="Unassembled WGS sequence"/>
</dbReference>
<evidence type="ECO:0000313" key="3">
    <source>
        <dbReference type="EMBL" id="PPK56532.1"/>
    </source>
</evidence>
<feature type="region of interest" description="Disordered" evidence="1">
    <location>
        <begin position="1"/>
        <end position="26"/>
    </location>
</feature>
<comment type="caution">
    <text evidence="3">The sequence shown here is derived from an EMBL/GenBank/DDBJ whole genome shotgun (WGS) entry which is preliminary data.</text>
</comment>
<dbReference type="Proteomes" id="UP000239446">
    <property type="component" value="Unassembled WGS sequence"/>
</dbReference>
<dbReference type="AlphaFoldDB" id="A0A2S6GBB1"/>
<sequence>MAEAYGMPLLENAEIPRGKPKKDGVRLERACRYDSNKPAFV</sequence>
<reference evidence="3 4" key="2">
    <citation type="submission" date="2018-02" db="EMBL/GenBank/DDBJ databases">
        <title>Subsurface microbial communities from deep shales in Ohio and West Virginia, USA.</title>
        <authorList>
            <person name="Wrighton K."/>
        </authorList>
    </citation>
    <scope>NUCLEOTIDE SEQUENCE [LARGE SCALE GENOMIC DNA]</scope>
    <source>
        <strain evidence="3 4">UTICA-S1B9</strain>
    </source>
</reference>
<gene>
    <name evidence="3" type="ORF">B0H24_1001232</name>
    <name evidence="2" type="ORF">BY455_101232</name>
</gene>
<name>A0A2S6GBB1_9GAMM</name>
<proteinExistence type="predicted"/>
<evidence type="ECO:0000313" key="4">
    <source>
        <dbReference type="Proteomes" id="UP000239446"/>
    </source>
</evidence>
<keyword evidence="5" id="KW-1185">Reference proteome</keyword>
<feature type="compositionally biased region" description="Basic and acidic residues" evidence="1">
    <location>
        <begin position="14"/>
        <end position="26"/>
    </location>
</feature>
<evidence type="ECO:0000313" key="2">
    <source>
        <dbReference type="EMBL" id="PPK53718.1"/>
    </source>
</evidence>
<reference evidence="2 5" key="1">
    <citation type="submission" date="2018-02" db="EMBL/GenBank/DDBJ databases">
        <title>Deep subsurface shale carbon reservoir microbial communities from Ohio and West Virginia, USA.</title>
        <authorList>
            <person name="Wrighton K."/>
        </authorList>
    </citation>
    <scope>NUCLEOTIDE SEQUENCE [LARGE SCALE GENOMIC DNA]</scope>
    <source>
        <strain evidence="2 5">UTICA-S1B6</strain>
    </source>
</reference>
<evidence type="ECO:0000256" key="1">
    <source>
        <dbReference type="SAM" id="MobiDB-lite"/>
    </source>
</evidence>
<dbReference type="EMBL" id="PTIU01000001">
    <property type="protein sequence ID" value="PPK56532.1"/>
    <property type="molecule type" value="Genomic_DNA"/>
</dbReference>